<dbReference type="GO" id="GO:0015074">
    <property type="term" value="P:DNA integration"/>
    <property type="evidence" value="ECO:0007669"/>
    <property type="project" value="InterPro"/>
</dbReference>
<evidence type="ECO:0000313" key="2">
    <source>
        <dbReference type="EMBL" id="BBE36358.1"/>
    </source>
</evidence>
<dbReference type="Gene3D" id="3.30.420.10">
    <property type="entry name" value="Ribonuclease H-like superfamily/Ribonuclease H"/>
    <property type="match status" value="1"/>
</dbReference>
<proteinExistence type="predicted"/>
<dbReference type="SUPFAM" id="SSF53098">
    <property type="entry name" value="Ribonuclease H-like"/>
    <property type="match status" value="1"/>
</dbReference>
<name>A0A2Z6FZ09_ERYRH</name>
<protein>
    <submittedName>
        <fullName evidence="2">ISSag4 transposase</fullName>
    </submittedName>
</protein>
<dbReference type="InterPro" id="IPR012337">
    <property type="entry name" value="RNaseH-like_sf"/>
</dbReference>
<dbReference type="GO" id="GO:0003676">
    <property type="term" value="F:nucleic acid binding"/>
    <property type="evidence" value="ECO:0007669"/>
    <property type="project" value="InterPro"/>
</dbReference>
<dbReference type="PROSITE" id="PS50994">
    <property type="entry name" value="INTEGRASE"/>
    <property type="match status" value="1"/>
</dbReference>
<dbReference type="Pfam" id="PF00665">
    <property type="entry name" value="rve"/>
    <property type="match status" value="1"/>
</dbReference>
<sequence>MDLHNREIVGYSCWQKKNAELVHKAFTNIHSNLGSIKYFHSDRGSEFDNYSIDDVLSTFGIKQSLSRKATLTTMP</sequence>
<dbReference type="AlphaFoldDB" id="A0A2Z6FZ09"/>
<dbReference type="InterPro" id="IPR001584">
    <property type="entry name" value="Integrase_cat-core"/>
</dbReference>
<dbReference type="InterPro" id="IPR036397">
    <property type="entry name" value="RNaseH_sf"/>
</dbReference>
<reference evidence="2" key="1">
    <citation type="journal article" date="2018" name="Infect. Immun.">
        <title>Identification of the Chromosomal Region Essential for Serovar-Specific Antigen and Virulence of Serovar 1 and 2 Strains of Erysipelothrix rhusiopathiae.</title>
        <authorList>
            <person name="Ogawa Y."/>
            <person name="Shiraiwa K."/>
            <person name="Nishikawa S."/>
            <person name="Eguchi M."/>
            <person name="Shimoji Y."/>
        </authorList>
    </citation>
    <scope>NUCLEOTIDE SEQUENCE</scope>
    <source>
        <strain evidence="2">Ishikawa 02-26</strain>
    </source>
</reference>
<evidence type="ECO:0000259" key="1">
    <source>
        <dbReference type="PROSITE" id="PS50994"/>
    </source>
</evidence>
<accession>A0A2Z6FZ09</accession>
<feature type="domain" description="Integrase catalytic" evidence="1">
    <location>
        <begin position="1"/>
        <end position="75"/>
    </location>
</feature>
<organism evidence="2">
    <name type="scientific">Erysipelothrix rhusiopathiae</name>
    <dbReference type="NCBI Taxonomy" id="1648"/>
    <lineage>
        <taxon>Bacteria</taxon>
        <taxon>Bacillati</taxon>
        <taxon>Bacillota</taxon>
        <taxon>Erysipelotrichia</taxon>
        <taxon>Erysipelotrichales</taxon>
        <taxon>Erysipelotrichaceae</taxon>
        <taxon>Erysipelothrix</taxon>
    </lineage>
</organism>
<dbReference type="EMBL" id="LC380404">
    <property type="protein sequence ID" value="BBE36358.1"/>
    <property type="molecule type" value="Genomic_DNA"/>
</dbReference>